<dbReference type="OrthoDB" id="8870348at2"/>
<keyword evidence="2" id="KW-0436">Ligase</keyword>
<sequence length="369" mass="40845">MQFEIEKQSIVIEGKVYSASTIEQRYQESREKGDTPLREVVSFLRDWFSSSYDTMEVQTSGSTGTPKKMQVAKQKMLQSACTTCHYLGLSSADTALLCMNMKYIGAKMMVVRALLLGMKLVVREASGHPLQDITEEISFAAMVPLQVYNSLQNGLERERLKSIRKVIIGGGALDASMEKELSSFPNLMYATYGMTETLSHIALRALSGPAASRFFTPVEGVTLSLSEEQCLCIEAPLICEAPIQTNDIVRLYTDGSFVILGRIDNIINSGGIKIVVEEVESILLGYVAAPLAITSVPDRALGQAVVLLHESSLEEEAIVKICQEYLSPYKRPKRIFRTHLPLTPNGKIDRKELQKVALQLIRITSLSID</sequence>
<dbReference type="AlphaFoldDB" id="A0A0A2GAM8"/>
<dbReference type="eggNOG" id="COG0318">
    <property type="taxonomic scope" value="Bacteria"/>
</dbReference>
<evidence type="ECO:0000313" key="2">
    <source>
        <dbReference type="EMBL" id="KGN97509.1"/>
    </source>
</evidence>
<dbReference type="InterPro" id="IPR042099">
    <property type="entry name" value="ANL_N_sf"/>
</dbReference>
<dbReference type="InterPro" id="IPR000873">
    <property type="entry name" value="AMP-dep_synth/lig_dom"/>
</dbReference>
<dbReference type="PANTHER" id="PTHR43201:SF32">
    <property type="entry name" value="2-SUCCINYLBENZOATE--COA LIGASE, CHLOROPLASTIC_PEROXISOMAL"/>
    <property type="match status" value="1"/>
</dbReference>
<gene>
    <name evidence="2" type="ORF">HQ36_06340</name>
</gene>
<dbReference type="STRING" id="266762.HQ36_06340"/>
<dbReference type="Gene3D" id="3.40.50.12780">
    <property type="entry name" value="N-terminal domain of ligase-like"/>
    <property type="match status" value="1"/>
</dbReference>
<keyword evidence="3" id="KW-1185">Reference proteome</keyword>
<evidence type="ECO:0000259" key="1">
    <source>
        <dbReference type="Pfam" id="PF00501"/>
    </source>
</evidence>
<dbReference type="SUPFAM" id="SSF56801">
    <property type="entry name" value="Acetyl-CoA synthetase-like"/>
    <property type="match status" value="1"/>
</dbReference>
<dbReference type="GO" id="GO:0031956">
    <property type="term" value="F:medium-chain fatty acid-CoA ligase activity"/>
    <property type="evidence" value="ECO:0007669"/>
    <property type="project" value="TreeGrafter"/>
</dbReference>
<comment type="caution">
    <text evidence="2">The sequence shown here is derived from an EMBL/GenBank/DDBJ whole genome shotgun (WGS) entry which is preliminary data.</text>
</comment>
<dbReference type="PANTHER" id="PTHR43201">
    <property type="entry name" value="ACYL-COA SYNTHETASE"/>
    <property type="match status" value="1"/>
</dbReference>
<organism evidence="2 3">
    <name type="scientific">Porphyromonas gingivicanis</name>
    <dbReference type="NCBI Taxonomy" id="266762"/>
    <lineage>
        <taxon>Bacteria</taxon>
        <taxon>Pseudomonadati</taxon>
        <taxon>Bacteroidota</taxon>
        <taxon>Bacteroidia</taxon>
        <taxon>Bacteroidales</taxon>
        <taxon>Porphyromonadaceae</taxon>
        <taxon>Porphyromonas</taxon>
    </lineage>
</organism>
<evidence type="ECO:0000313" key="3">
    <source>
        <dbReference type="Proteomes" id="UP000030134"/>
    </source>
</evidence>
<dbReference type="RefSeq" id="WP_036884515.1">
    <property type="nucleotide sequence ID" value="NZ_JQZW01000012.1"/>
</dbReference>
<accession>A0A0A2GAM8</accession>
<dbReference type="GO" id="GO:0006631">
    <property type="term" value="P:fatty acid metabolic process"/>
    <property type="evidence" value="ECO:0007669"/>
    <property type="project" value="TreeGrafter"/>
</dbReference>
<dbReference type="EMBL" id="JQZW01000012">
    <property type="protein sequence ID" value="KGN97509.1"/>
    <property type="molecule type" value="Genomic_DNA"/>
</dbReference>
<feature type="domain" description="AMP-dependent synthetase/ligase" evidence="1">
    <location>
        <begin position="59"/>
        <end position="203"/>
    </location>
</feature>
<dbReference type="Proteomes" id="UP000030134">
    <property type="component" value="Unassembled WGS sequence"/>
</dbReference>
<dbReference type="Pfam" id="PF00501">
    <property type="entry name" value="AMP-binding"/>
    <property type="match status" value="1"/>
</dbReference>
<reference evidence="2 3" key="1">
    <citation type="submission" date="2014-08" db="EMBL/GenBank/DDBJ databases">
        <title>Porphyromonas gingivicanis strain:COT-022_OH1391 Genome sequencing.</title>
        <authorList>
            <person name="Wallis C."/>
            <person name="Deusch O."/>
            <person name="O'Flynn C."/>
            <person name="Davis I."/>
            <person name="Jospin G."/>
            <person name="Darling A.E."/>
            <person name="Coil D.A."/>
            <person name="Alexiev A."/>
            <person name="Horsfall A."/>
            <person name="Kirkwood N."/>
            <person name="Harris S."/>
            <person name="Eisen J.A."/>
        </authorList>
    </citation>
    <scope>NUCLEOTIDE SEQUENCE [LARGE SCALE GENOMIC DNA]</scope>
    <source>
        <strain evidence="3">COT-022 OH1391</strain>
    </source>
</reference>
<name>A0A0A2GAM8_9PORP</name>
<dbReference type="InterPro" id="IPR045851">
    <property type="entry name" value="AMP-bd_C_sf"/>
</dbReference>
<protein>
    <submittedName>
        <fullName evidence="2">O-succinylbenzoic acid--CoA ligase</fullName>
    </submittedName>
</protein>
<dbReference type="Gene3D" id="3.30.300.30">
    <property type="match status" value="1"/>
</dbReference>
<proteinExistence type="predicted"/>